<dbReference type="InterPro" id="IPR001789">
    <property type="entry name" value="Sig_transdc_resp-reg_receiver"/>
</dbReference>
<dbReference type="SUPFAM" id="SSF52172">
    <property type="entry name" value="CheY-like"/>
    <property type="match status" value="1"/>
</dbReference>
<accession>A0A2B7YHU6</accession>
<dbReference type="EMBL" id="NJGI01000004">
    <property type="protein sequence ID" value="PGH21106.1"/>
    <property type="molecule type" value="Genomic_DNA"/>
</dbReference>
<evidence type="ECO:0000256" key="12">
    <source>
        <dbReference type="PROSITE-ProRule" id="PRU00169"/>
    </source>
</evidence>
<dbReference type="SUPFAM" id="SSF47226">
    <property type="entry name" value="Histidine-containing phosphotransfer domain, HPT domain"/>
    <property type="match status" value="1"/>
</dbReference>
<dbReference type="AlphaFoldDB" id="A0A2B7YHU6"/>
<dbReference type="SMART" id="SM00448">
    <property type="entry name" value="REC"/>
    <property type="match status" value="1"/>
</dbReference>
<dbReference type="InterPro" id="IPR003661">
    <property type="entry name" value="HisK_dim/P_dom"/>
</dbReference>
<dbReference type="SMART" id="SM00387">
    <property type="entry name" value="HATPase_c"/>
    <property type="match status" value="1"/>
</dbReference>
<keyword evidence="6 14" id="KW-0812">Transmembrane</keyword>
<protein>
    <recommendedName>
        <fullName evidence="3">histidine kinase</fullName>
        <ecNumber evidence="3">2.7.13.3</ecNumber>
    </recommendedName>
</protein>
<evidence type="ECO:0000259" key="16">
    <source>
        <dbReference type="PROSITE" id="PS50110"/>
    </source>
</evidence>
<dbReference type="InterPro" id="IPR005467">
    <property type="entry name" value="His_kinase_dom"/>
</dbReference>
<dbReference type="InterPro" id="IPR036890">
    <property type="entry name" value="HATPase_C_sf"/>
</dbReference>
<reference evidence="17 18" key="1">
    <citation type="submission" date="2017-06" db="EMBL/GenBank/DDBJ databases">
        <title>Genome sequencing of Fusobacterium nucleatum subsp. polymorphum KCOM 1232 (=ChDC F37).</title>
        <authorList>
            <person name="Kook J.-K."/>
            <person name="Park S.-N."/>
            <person name="Lim Y.K."/>
            <person name="Roh H."/>
        </authorList>
    </citation>
    <scope>NUCLEOTIDE SEQUENCE [LARGE SCALE GENOMIC DNA]</scope>
    <source>
        <strain evidence="18">KCOM 1232 ( ChDC F37)</strain>
    </source>
</reference>
<dbReference type="CDD" id="cd00082">
    <property type="entry name" value="HisKA"/>
    <property type="match status" value="1"/>
</dbReference>
<feature type="modified residue" description="4-aspartylphosphate" evidence="12">
    <location>
        <position position="551"/>
    </location>
</feature>
<dbReference type="EC" id="2.7.13.3" evidence="3"/>
<evidence type="ECO:0000256" key="10">
    <source>
        <dbReference type="ARBA" id="ARBA00023012"/>
    </source>
</evidence>
<dbReference type="InterPro" id="IPR004358">
    <property type="entry name" value="Sig_transdc_His_kin-like_C"/>
</dbReference>
<name>A0A2B7YHU6_FUSNP</name>
<dbReference type="Gene3D" id="3.40.50.2300">
    <property type="match status" value="1"/>
</dbReference>
<evidence type="ECO:0000256" key="3">
    <source>
        <dbReference type="ARBA" id="ARBA00012438"/>
    </source>
</evidence>
<keyword evidence="17" id="KW-0808">Transferase</keyword>
<evidence type="ECO:0000256" key="1">
    <source>
        <dbReference type="ARBA" id="ARBA00000085"/>
    </source>
</evidence>
<feature type="coiled-coil region" evidence="13">
    <location>
        <begin position="102"/>
        <end position="145"/>
    </location>
</feature>
<dbReference type="PROSITE" id="PS50110">
    <property type="entry name" value="RESPONSE_REGULATORY"/>
    <property type="match status" value="1"/>
</dbReference>
<dbReference type="SMART" id="SM00388">
    <property type="entry name" value="HisKA"/>
    <property type="match status" value="1"/>
</dbReference>
<dbReference type="GO" id="GO:0005886">
    <property type="term" value="C:plasma membrane"/>
    <property type="evidence" value="ECO:0007669"/>
    <property type="project" value="UniProtKB-SubCell"/>
</dbReference>
<dbReference type="Gene3D" id="1.20.120.160">
    <property type="entry name" value="HPT domain"/>
    <property type="match status" value="1"/>
</dbReference>
<keyword evidence="9 14" id="KW-1133">Transmembrane helix</keyword>
<keyword evidence="13" id="KW-0175">Coiled coil</keyword>
<feature type="domain" description="Histidine kinase" evidence="15">
    <location>
        <begin position="166"/>
        <end position="377"/>
    </location>
</feature>
<evidence type="ECO:0000256" key="8">
    <source>
        <dbReference type="ARBA" id="ARBA00022840"/>
    </source>
</evidence>
<keyword evidence="4" id="KW-1003">Cell membrane</keyword>
<keyword evidence="17" id="KW-0418">Kinase</keyword>
<dbReference type="RefSeq" id="WP_098703122.1">
    <property type="nucleotide sequence ID" value="NZ_NJGI01000004.1"/>
</dbReference>
<dbReference type="SUPFAM" id="SSF47384">
    <property type="entry name" value="Homodimeric domain of signal transducing histidine kinase"/>
    <property type="match status" value="1"/>
</dbReference>
<evidence type="ECO:0000256" key="9">
    <source>
        <dbReference type="ARBA" id="ARBA00022989"/>
    </source>
</evidence>
<evidence type="ECO:0000256" key="11">
    <source>
        <dbReference type="ARBA" id="ARBA00023136"/>
    </source>
</evidence>
<evidence type="ECO:0000256" key="5">
    <source>
        <dbReference type="ARBA" id="ARBA00022553"/>
    </source>
</evidence>
<dbReference type="GO" id="GO:0005524">
    <property type="term" value="F:ATP binding"/>
    <property type="evidence" value="ECO:0007669"/>
    <property type="project" value="UniProtKB-KW"/>
</dbReference>
<dbReference type="Gene3D" id="1.10.287.130">
    <property type="match status" value="1"/>
</dbReference>
<evidence type="ECO:0000259" key="15">
    <source>
        <dbReference type="PROSITE" id="PS50109"/>
    </source>
</evidence>
<evidence type="ECO:0000256" key="13">
    <source>
        <dbReference type="SAM" id="Coils"/>
    </source>
</evidence>
<dbReference type="GO" id="GO:0000155">
    <property type="term" value="F:phosphorelay sensor kinase activity"/>
    <property type="evidence" value="ECO:0007669"/>
    <property type="project" value="InterPro"/>
</dbReference>
<feature type="domain" description="Response regulatory" evidence="16">
    <location>
        <begin position="502"/>
        <end position="618"/>
    </location>
</feature>
<dbReference type="PANTHER" id="PTHR45339">
    <property type="entry name" value="HYBRID SIGNAL TRANSDUCTION HISTIDINE KINASE J"/>
    <property type="match status" value="1"/>
</dbReference>
<comment type="caution">
    <text evidence="17">The sequence shown here is derived from an EMBL/GenBank/DDBJ whole genome shotgun (WGS) entry which is preliminary data.</text>
</comment>
<evidence type="ECO:0000313" key="17">
    <source>
        <dbReference type="EMBL" id="PGH21106.1"/>
    </source>
</evidence>
<dbReference type="CDD" id="cd17546">
    <property type="entry name" value="REC_hyHK_CKI1_RcsC-like"/>
    <property type="match status" value="1"/>
</dbReference>
<proteinExistence type="predicted"/>
<feature type="transmembrane region" description="Helical" evidence="14">
    <location>
        <begin position="7"/>
        <end position="26"/>
    </location>
</feature>
<feature type="transmembrane region" description="Helical" evidence="14">
    <location>
        <begin position="38"/>
        <end position="57"/>
    </location>
</feature>
<evidence type="ECO:0000313" key="18">
    <source>
        <dbReference type="Proteomes" id="UP000222862"/>
    </source>
</evidence>
<dbReference type="STRING" id="76857.RO02_08015"/>
<dbReference type="Pfam" id="PF02518">
    <property type="entry name" value="HATPase_c"/>
    <property type="match status" value="1"/>
</dbReference>
<evidence type="ECO:0000256" key="6">
    <source>
        <dbReference type="ARBA" id="ARBA00022692"/>
    </source>
</evidence>
<organism evidence="17 18">
    <name type="scientific">Fusobacterium nucleatum subsp. polymorphum</name>
    <name type="common">Fusobacterium polymorphum</name>
    <dbReference type="NCBI Taxonomy" id="76857"/>
    <lineage>
        <taxon>Bacteria</taxon>
        <taxon>Fusobacteriati</taxon>
        <taxon>Fusobacteriota</taxon>
        <taxon>Fusobacteriia</taxon>
        <taxon>Fusobacteriales</taxon>
        <taxon>Fusobacteriaceae</taxon>
        <taxon>Fusobacterium</taxon>
    </lineage>
</organism>
<keyword evidence="11 14" id="KW-0472">Membrane</keyword>
<dbReference type="InterPro" id="IPR011006">
    <property type="entry name" value="CheY-like_superfamily"/>
</dbReference>
<sequence>MQIHKKITTINTFLLFVFVILFVYFFNIEISLNNLLKFLFFIFIFFIMSNFFTKFFLVNTYKTIQKLDKVLSLLHNQFIAELENNFLSLQECFSEVFSTVKLDILDILVKEEEIKKEKEKAEILSAELKELNKSLEDKVNERTRELSISKEIAESANKAKNEFLAKISHEMRTPLTPIIGYSRILAKEINDSSSKEKLEIIHTSGIKLLNFTNELLDFSKIESGKVDLNYETFNIRTLFQDIYHEHIDLAKSKNINFKIDYLHANVSIYSDKIKIYEIAKNIIHNALKYTEKGFVLCDVFVENNTLFFNVYDSGIGISEENIKNIFESFVQIGNEQSGAGLGLSITKKLLEVLNGKIEVESKVGIGSTFKIQIPIETSQKEFENFSDVINKILNSNNIGIKTIFLKSILKLPLRIKDLKEAHKKQDIEEVRKINHLIKGTYGNLNLSLVYDISQKISIELKKENVSFDSVLHYIEELEYLTHTLDYNELFNIYLQFKERKIKILIAEDAEETRDFLKVLLETQLVEVICVENGLEALNLLKSEKFDLIFLDISMPVMDGVQTVTTIKANDNFKDIPVVALTAHAIIGYKEKYLNYGFDAYITKPINDSVLFSCLEKFVLNEKR</sequence>
<keyword evidence="5 12" id="KW-0597">Phosphoprotein</keyword>
<comment type="subcellular location">
    <subcellularLocation>
        <location evidence="2">Cell membrane</location>
        <topology evidence="2">Multi-pass membrane protein</topology>
    </subcellularLocation>
</comment>
<keyword evidence="10" id="KW-0902">Two-component regulatory system</keyword>
<dbReference type="PRINTS" id="PR00344">
    <property type="entry name" value="BCTRLSENSOR"/>
</dbReference>
<evidence type="ECO:0000256" key="14">
    <source>
        <dbReference type="SAM" id="Phobius"/>
    </source>
</evidence>
<dbReference type="Proteomes" id="UP000222862">
    <property type="component" value="Unassembled WGS sequence"/>
</dbReference>
<dbReference type="SUPFAM" id="SSF55874">
    <property type="entry name" value="ATPase domain of HSP90 chaperone/DNA topoisomerase II/histidine kinase"/>
    <property type="match status" value="1"/>
</dbReference>
<dbReference type="PROSITE" id="PS50109">
    <property type="entry name" value="HIS_KIN"/>
    <property type="match status" value="1"/>
</dbReference>
<dbReference type="InterPro" id="IPR003594">
    <property type="entry name" value="HATPase_dom"/>
</dbReference>
<keyword evidence="7" id="KW-0547">Nucleotide-binding</keyword>
<evidence type="ECO:0000256" key="2">
    <source>
        <dbReference type="ARBA" id="ARBA00004651"/>
    </source>
</evidence>
<comment type="catalytic activity">
    <reaction evidence="1">
        <text>ATP + protein L-histidine = ADP + protein N-phospho-L-histidine.</text>
        <dbReference type="EC" id="2.7.13.3"/>
    </reaction>
</comment>
<dbReference type="InterPro" id="IPR036097">
    <property type="entry name" value="HisK_dim/P_sf"/>
</dbReference>
<gene>
    <name evidence="17" type="ORF">RN96_08755</name>
</gene>
<dbReference type="InterPro" id="IPR036641">
    <property type="entry name" value="HPT_dom_sf"/>
</dbReference>
<dbReference type="PANTHER" id="PTHR45339:SF1">
    <property type="entry name" value="HYBRID SIGNAL TRANSDUCTION HISTIDINE KINASE J"/>
    <property type="match status" value="1"/>
</dbReference>
<evidence type="ECO:0000256" key="4">
    <source>
        <dbReference type="ARBA" id="ARBA00022475"/>
    </source>
</evidence>
<evidence type="ECO:0000256" key="7">
    <source>
        <dbReference type="ARBA" id="ARBA00022741"/>
    </source>
</evidence>
<keyword evidence="8" id="KW-0067">ATP-binding</keyword>
<dbReference type="Pfam" id="PF00512">
    <property type="entry name" value="HisKA"/>
    <property type="match status" value="1"/>
</dbReference>
<dbReference type="Gene3D" id="3.30.565.10">
    <property type="entry name" value="Histidine kinase-like ATPase, C-terminal domain"/>
    <property type="match status" value="1"/>
</dbReference>
<dbReference type="Pfam" id="PF00072">
    <property type="entry name" value="Response_reg"/>
    <property type="match status" value="1"/>
</dbReference>